<keyword evidence="3" id="KW-0436">Ligase</keyword>
<organism evidence="3 4">
    <name type="scientific">Defluviitoga tunisiensis</name>
    <dbReference type="NCBI Taxonomy" id="1006576"/>
    <lineage>
        <taxon>Bacteria</taxon>
        <taxon>Thermotogati</taxon>
        <taxon>Thermotogota</taxon>
        <taxon>Thermotogae</taxon>
        <taxon>Petrotogales</taxon>
        <taxon>Petrotogaceae</taxon>
        <taxon>Defluviitoga</taxon>
    </lineage>
</organism>
<dbReference type="InterPro" id="IPR008040">
    <property type="entry name" value="Hydant_A_N"/>
</dbReference>
<dbReference type="Pfam" id="PF05378">
    <property type="entry name" value="Hydant_A_N"/>
    <property type="match status" value="1"/>
</dbReference>
<dbReference type="RefSeq" id="WP_045087752.1">
    <property type="nucleotide sequence ID" value="NZ_LN824141.1"/>
</dbReference>
<dbReference type="SUPFAM" id="SSF53067">
    <property type="entry name" value="Actin-like ATPase domain"/>
    <property type="match status" value="2"/>
</dbReference>
<proteinExistence type="predicted"/>
<dbReference type="GO" id="GO:0018710">
    <property type="term" value="F:acetone carboxylase activity"/>
    <property type="evidence" value="ECO:0007669"/>
    <property type="project" value="UniProtKB-EC"/>
</dbReference>
<dbReference type="InterPro" id="IPR045079">
    <property type="entry name" value="Oxoprolinase-like"/>
</dbReference>
<evidence type="ECO:0000259" key="1">
    <source>
        <dbReference type="Pfam" id="PF01968"/>
    </source>
</evidence>
<dbReference type="AlphaFoldDB" id="A0A0C7P1Z4"/>
<evidence type="ECO:0000313" key="4">
    <source>
        <dbReference type="Proteomes" id="UP000032809"/>
    </source>
</evidence>
<sequence length="517" mass="55595">MIYRIGIDVGGTNTDAVILDQNNKIIAKTKTPTSEDIISGIYESLDQVLFQSNIDVKDIGYVMLGTTHCTNAIVERKGLRKVAVIRIGKPATMAIKPMVGWPQDLIDAIGKKYFIIKGGHEFDGQEINELDYDEIDQVINEIRGKFEAVAISSVFSPVNTSHEDTLEKILIDKLGDSIDVCVSHEIGSIGLIERENATILNAALGGVIRKLATGFQEALKRRGIQATLYLAQNDGTLMSVDYAMRYPIMTIASGPTNSLRGAAYLSKIKNAIVLDVGGTTSDIGILVNGFPRLSAMGVEIGGVRTNFRMPDLISIGLGGGTVVRENDKTVVLGPDSVGYRVAKEALVFGGNVLTTTDVAVACNLTKLGNLERIENLNSSLIESALLKIKELVEVNIDKIKTEAGDAPLILVGGGSIIIPNSLKGCSEIIRPEHCEVANAIGVAIAQVGAQIDRIFSLDNISREEAIRQAEELAIQECIKAGAKRETIEIVEKEDIPLAYLPGNATRIRIKAAGDIAY</sequence>
<dbReference type="InterPro" id="IPR002821">
    <property type="entry name" value="Hydantoinase_A"/>
</dbReference>
<dbReference type="Proteomes" id="UP000032809">
    <property type="component" value="Chromosome I"/>
</dbReference>
<dbReference type="HOGENOM" id="CLU_007154_1_1_0"/>
<dbReference type="STRING" id="1006576.DTL3_0956"/>
<reference evidence="4" key="1">
    <citation type="submission" date="2014-11" db="EMBL/GenBank/DDBJ databases">
        <authorList>
            <person name="Wibberg D."/>
        </authorList>
    </citation>
    <scope>NUCLEOTIDE SEQUENCE [LARGE SCALE GENOMIC DNA]</scope>
    <source>
        <strain evidence="4">L3</strain>
    </source>
</reference>
<protein>
    <submittedName>
        <fullName evidence="3">Acetone carboxylase, beta subunit</fullName>
        <ecNumber evidence="3">6.4.1.6</ecNumber>
    </submittedName>
</protein>
<dbReference type="Pfam" id="PF01968">
    <property type="entry name" value="Hydantoinase_A"/>
    <property type="match status" value="1"/>
</dbReference>
<dbReference type="PATRIC" id="fig|1006576.9.peg.944"/>
<accession>A0A0C7P1Z4</accession>
<keyword evidence="4" id="KW-1185">Reference proteome</keyword>
<dbReference type="EMBL" id="LN824141">
    <property type="protein sequence ID" value="CEP78260.1"/>
    <property type="molecule type" value="Genomic_DNA"/>
</dbReference>
<evidence type="ECO:0000259" key="2">
    <source>
        <dbReference type="Pfam" id="PF05378"/>
    </source>
</evidence>
<dbReference type="EC" id="6.4.1.6" evidence="3"/>
<dbReference type="GO" id="GO:0016787">
    <property type="term" value="F:hydrolase activity"/>
    <property type="evidence" value="ECO:0007669"/>
    <property type="project" value="InterPro"/>
</dbReference>
<evidence type="ECO:0000313" key="3">
    <source>
        <dbReference type="EMBL" id="CEP78260.1"/>
    </source>
</evidence>
<dbReference type="PANTHER" id="PTHR11365:SF10">
    <property type="entry name" value="HYDANTOINASE_OXOPROLINASE"/>
    <property type="match status" value="1"/>
</dbReference>
<name>A0A0C7P1Z4_DEFTU</name>
<gene>
    <name evidence="3" type="primary">acxA</name>
    <name evidence="3" type="ORF">DTL3_0956</name>
</gene>
<feature type="domain" description="Hydantoinase A/oxoprolinase" evidence="1">
    <location>
        <begin position="194"/>
        <end position="368"/>
    </location>
</feature>
<dbReference type="PANTHER" id="PTHR11365">
    <property type="entry name" value="5-OXOPROLINASE RELATED"/>
    <property type="match status" value="1"/>
</dbReference>
<dbReference type="Gene3D" id="3.30.420.40">
    <property type="match status" value="1"/>
</dbReference>
<dbReference type="OrthoDB" id="9768323at2"/>
<dbReference type="KEGG" id="dtn:DTL3_0956"/>
<dbReference type="InterPro" id="IPR043129">
    <property type="entry name" value="ATPase_NBD"/>
</dbReference>
<feature type="domain" description="Hydantoinase/oxoprolinase N-terminal" evidence="2">
    <location>
        <begin position="4"/>
        <end position="170"/>
    </location>
</feature>